<dbReference type="PROSITE" id="PS51754">
    <property type="entry name" value="OVATE"/>
    <property type="match status" value="1"/>
</dbReference>
<name>A0AAD8RDW2_LOLMU</name>
<gene>
    <name evidence="8" type="ORF">QYE76_024413</name>
</gene>
<reference evidence="8" key="1">
    <citation type="submission" date="2023-07" db="EMBL/GenBank/DDBJ databases">
        <title>A chromosome-level genome assembly of Lolium multiflorum.</title>
        <authorList>
            <person name="Chen Y."/>
            <person name="Copetti D."/>
            <person name="Kolliker R."/>
            <person name="Studer B."/>
        </authorList>
    </citation>
    <scope>NUCLEOTIDE SEQUENCE</scope>
    <source>
        <strain evidence="8">02402/16</strain>
        <tissue evidence="8">Leaf</tissue>
    </source>
</reference>
<evidence type="ECO:0000256" key="2">
    <source>
        <dbReference type="ARBA" id="ARBA00022491"/>
    </source>
</evidence>
<feature type="region of interest" description="Disordered" evidence="6">
    <location>
        <begin position="328"/>
        <end position="490"/>
    </location>
</feature>
<feature type="domain" description="OVATE" evidence="7">
    <location>
        <begin position="201"/>
        <end position="260"/>
    </location>
</feature>
<feature type="compositionally biased region" description="Basic and acidic residues" evidence="6">
    <location>
        <begin position="419"/>
        <end position="431"/>
    </location>
</feature>
<evidence type="ECO:0000259" key="7">
    <source>
        <dbReference type="PROSITE" id="PS51754"/>
    </source>
</evidence>
<evidence type="ECO:0000256" key="1">
    <source>
        <dbReference type="ARBA" id="ARBA00004123"/>
    </source>
</evidence>
<keyword evidence="3" id="KW-0805">Transcription regulation</keyword>
<evidence type="ECO:0000313" key="9">
    <source>
        <dbReference type="Proteomes" id="UP001231189"/>
    </source>
</evidence>
<dbReference type="InterPro" id="IPR038933">
    <property type="entry name" value="Ovate"/>
</dbReference>
<organism evidence="8 9">
    <name type="scientific">Lolium multiflorum</name>
    <name type="common">Italian ryegrass</name>
    <name type="synonym">Lolium perenne subsp. multiflorum</name>
    <dbReference type="NCBI Taxonomy" id="4521"/>
    <lineage>
        <taxon>Eukaryota</taxon>
        <taxon>Viridiplantae</taxon>
        <taxon>Streptophyta</taxon>
        <taxon>Embryophyta</taxon>
        <taxon>Tracheophyta</taxon>
        <taxon>Spermatophyta</taxon>
        <taxon>Magnoliopsida</taxon>
        <taxon>Liliopsida</taxon>
        <taxon>Poales</taxon>
        <taxon>Poaceae</taxon>
        <taxon>BOP clade</taxon>
        <taxon>Pooideae</taxon>
        <taxon>Poodae</taxon>
        <taxon>Poeae</taxon>
        <taxon>Poeae Chloroplast Group 2 (Poeae type)</taxon>
        <taxon>Loliodinae</taxon>
        <taxon>Loliinae</taxon>
        <taxon>Lolium</taxon>
    </lineage>
</organism>
<sequence>MLSPGISVKRRHGGVGFAIGCGCKDAKSVSVSASTSPSGAGTSTTTETRRGDGRRHPSASTTTDTLTSASSSSFVWEDAVAELDCNDEMDGSAASQSFSGLLRELNELEQSVASWGPRKSHREDKKLSAPLQGRVDKKLSTPLEGARVDEKLSTPPREHRKVAMRSGNKGEDLTTGAGDVVQVAGGLDGRVEVGLDGSVAVVKQSEDPLGDFRRSMAQMIVEHGIVAGEELREMLRRFLNLNAPHHHGVILRAFTEIWDAVFAASVDDPVVLATAIASPARKNERRDGDTGAKENRAFPTIAEREGVPYDARKQVCDAHRRRRRQAFARTRNLQGRAELHEGQNVGITTAKTKPAREAGHSRGGGGRRSSPQPRSGAPDQAQHRQPPSPRHGSHRLNQGRAHQGIFRRRGDRARREGRHRVELREREDATRRKGAGNGRAPESGGGGEARHGRQAERVVGGDLREETAARGAPPPPSAVTTASSGGGESFGRGKWGFVAAAARSPRSRPRATRRRLGFPLKLESTDENFTLPKYLNLLLYYHFVSGFSWLSV</sequence>
<comment type="caution">
    <text evidence="8">The sequence shown here is derived from an EMBL/GenBank/DDBJ whole genome shotgun (WGS) entry which is preliminary data.</text>
</comment>
<feature type="region of interest" description="Disordered" evidence="6">
    <location>
        <begin position="280"/>
        <end position="305"/>
    </location>
</feature>
<keyword evidence="2" id="KW-0678">Repressor</keyword>
<evidence type="ECO:0000256" key="4">
    <source>
        <dbReference type="ARBA" id="ARBA00023163"/>
    </source>
</evidence>
<feature type="compositionally biased region" description="Low complexity" evidence="6">
    <location>
        <begin position="58"/>
        <end position="68"/>
    </location>
</feature>
<feature type="compositionally biased region" description="Basic and acidic residues" evidence="6">
    <location>
        <begin position="281"/>
        <end position="305"/>
    </location>
</feature>
<dbReference type="AlphaFoldDB" id="A0AAD8RDW2"/>
<protein>
    <recommendedName>
        <fullName evidence="7">OVATE domain-containing protein</fullName>
    </recommendedName>
</protein>
<dbReference type="Pfam" id="PF04844">
    <property type="entry name" value="Ovate"/>
    <property type="match status" value="1"/>
</dbReference>
<keyword evidence="4" id="KW-0804">Transcription</keyword>
<evidence type="ECO:0000256" key="5">
    <source>
        <dbReference type="ARBA" id="ARBA00023242"/>
    </source>
</evidence>
<feature type="compositionally biased region" description="Low complexity" evidence="6">
    <location>
        <begin position="30"/>
        <end position="46"/>
    </location>
</feature>
<evidence type="ECO:0000256" key="3">
    <source>
        <dbReference type="ARBA" id="ARBA00023015"/>
    </source>
</evidence>
<dbReference type="PANTHER" id="PTHR33057:SF79">
    <property type="entry name" value="OS01G0831800 PROTEIN"/>
    <property type="match status" value="1"/>
</dbReference>
<dbReference type="EMBL" id="JAUUTY010000006">
    <property type="protein sequence ID" value="KAK1618896.1"/>
    <property type="molecule type" value="Genomic_DNA"/>
</dbReference>
<accession>A0AAD8RDW2</accession>
<dbReference type="GO" id="GO:0005634">
    <property type="term" value="C:nucleus"/>
    <property type="evidence" value="ECO:0007669"/>
    <property type="project" value="UniProtKB-SubCell"/>
</dbReference>
<proteinExistence type="predicted"/>
<dbReference type="Proteomes" id="UP001231189">
    <property type="component" value="Unassembled WGS sequence"/>
</dbReference>
<evidence type="ECO:0000313" key="8">
    <source>
        <dbReference type="EMBL" id="KAK1618896.1"/>
    </source>
</evidence>
<feature type="compositionally biased region" description="Basic residues" evidence="6">
    <location>
        <begin position="405"/>
        <end position="418"/>
    </location>
</feature>
<feature type="region of interest" description="Disordered" evidence="6">
    <location>
        <begin position="113"/>
        <end position="140"/>
    </location>
</feature>
<feature type="region of interest" description="Disordered" evidence="6">
    <location>
        <begin position="30"/>
        <end position="68"/>
    </location>
</feature>
<dbReference type="PANTHER" id="PTHR33057">
    <property type="entry name" value="TRANSCRIPTION REPRESSOR OFP7-RELATED"/>
    <property type="match status" value="1"/>
</dbReference>
<keyword evidence="9" id="KW-1185">Reference proteome</keyword>
<comment type="subcellular location">
    <subcellularLocation>
        <location evidence="1">Nucleus</location>
    </subcellularLocation>
</comment>
<dbReference type="GO" id="GO:0045892">
    <property type="term" value="P:negative regulation of DNA-templated transcription"/>
    <property type="evidence" value="ECO:0007669"/>
    <property type="project" value="InterPro"/>
</dbReference>
<keyword evidence="5" id="KW-0539">Nucleus</keyword>
<feature type="region of interest" description="Disordered" evidence="6">
    <location>
        <begin position="155"/>
        <end position="176"/>
    </location>
</feature>
<evidence type="ECO:0000256" key="6">
    <source>
        <dbReference type="SAM" id="MobiDB-lite"/>
    </source>
</evidence>
<dbReference type="InterPro" id="IPR006458">
    <property type="entry name" value="Ovate_C"/>
</dbReference>
<dbReference type="NCBIfam" id="TIGR01568">
    <property type="entry name" value="A_thal_3678"/>
    <property type="match status" value="1"/>
</dbReference>